<organism evidence="8">
    <name type="scientific">marine metagenome</name>
    <dbReference type="NCBI Taxonomy" id="408172"/>
    <lineage>
        <taxon>unclassified sequences</taxon>
        <taxon>metagenomes</taxon>
        <taxon>ecological metagenomes</taxon>
    </lineage>
</organism>
<dbReference type="InterPro" id="IPR036250">
    <property type="entry name" value="AcylCo_DH-like_C"/>
</dbReference>
<dbReference type="EMBL" id="UINC01001030">
    <property type="protein sequence ID" value="SUZ68123.1"/>
    <property type="molecule type" value="Genomic_DNA"/>
</dbReference>
<evidence type="ECO:0000259" key="7">
    <source>
        <dbReference type="Pfam" id="PF18158"/>
    </source>
</evidence>
<dbReference type="InterPro" id="IPR006089">
    <property type="entry name" value="Acyl-CoA_DH_CS"/>
</dbReference>
<evidence type="ECO:0000259" key="5">
    <source>
        <dbReference type="Pfam" id="PF00441"/>
    </source>
</evidence>
<dbReference type="GO" id="GO:0003995">
    <property type="term" value="F:acyl-CoA dehydrogenase activity"/>
    <property type="evidence" value="ECO:0007669"/>
    <property type="project" value="InterPro"/>
</dbReference>
<dbReference type="PANTHER" id="PTHR42707">
    <property type="entry name" value="ACYL-COA DEHYDROGENASE"/>
    <property type="match status" value="1"/>
</dbReference>
<dbReference type="AlphaFoldDB" id="A0A381PRM1"/>
<dbReference type="Gene3D" id="2.40.110.20">
    <property type="match status" value="1"/>
</dbReference>
<keyword evidence="3" id="KW-0285">Flavoprotein</keyword>
<dbReference type="InterPro" id="IPR041504">
    <property type="entry name" value="AidB_N"/>
</dbReference>
<evidence type="ECO:0000256" key="3">
    <source>
        <dbReference type="ARBA" id="ARBA00022630"/>
    </source>
</evidence>
<dbReference type="PROSITE" id="PS00073">
    <property type="entry name" value="ACYL_COA_DH_2"/>
    <property type="match status" value="1"/>
</dbReference>
<accession>A0A381PRM1</accession>
<evidence type="ECO:0000259" key="6">
    <source>
        <dbReference type="Pfam" id="PF02770"/>
    </source>
</evidence>
<comment type="cofactor">
    <cofactor evidence="1">
        <name>FAD</name>
        <dbReference type="ChEBI" id="CHEBI:57692"/>
    </cofactor>
</comment>
<dbReference type="InterPro" id="IPR006091">
    <property type="entry name" value="Acyl-CoA_Oxase/DH_mid-dom"/>
</dbReference>
<dbReference type="Pfam" id="PF00441">
    <property type="entry name" value="Acyl-CoA_dh_1"/>
    <property type="match status" value="1"/>
</dbReference>
<feature type="domain" description="Acyl-CoA dehydrogenase/oxidase C-terminal" evidence="5">
    <location>
        <begin position="295"/>
        <end position="450"/>
    </location>
</feature>
<protein>
    <recommendedName>
        <fullName evidence="9">DNA alkylation response protein</fullName>
    </recommendedName>
</protein>
<sequence>MIPARPLANLPTHDVENMPPYIGDQDLWSNDQALHEGIEREGAGWAQQRVSEFGRDTGSAETFRKADLANRYPPEMRAFDRYGMRIDQVDYHPAYHELMALAIENDVPSFAWKNPQAGGQVAHAALTYLFTQAEGGVLCPMAMTYAAIPTLRMTPAIGDEWIPRLLVDNYDPRDIPVQQKTGATMGMFMTEKQGGSDVRANSTRAIPVGVQTGEAAEYHLTGHKYFCSAPMCDAFLTLAYTDHGLSCFLVPRWRPDGERNALFMQQLKDKLGNRSNASLEMEYQDTWGLMVGEEGRGISTIIEMVRGTRFYCCASSAGLMRQGLVQAMHHTAYRAAFNKKLIDQPLMRNVLADLALESEAALALTLRLGRAIDESVENEQAAAFARIVTAVGKYWVCKRTPAHCVEALECLGGPGYIEDSIMPRLYREAPLNSIWEGSGNIMCLDVLRTMFREAAAIPAILTELESVRGANSLLDTAIDRLAAELGDPEDLETRARQLTELIALTLQATILVQHAPSPVSDAFCATRLGPHWLGSYGTLPAGTDFNLILERALPIG</sequence>
<keyword evidence="4" id="KW-0274">FAD</keyword>
<dbReference type="InterPro" id="IPR052904">
    <property type="entry name" value="Acyl-CoA_dehydrogenase-like"/>
</dbReference>
<proteinExistence type="inferred from homology"/>
<dbReference type="SUPFAM" id="SSF56645">
    <property type="entry name" value="Acyl-CoA dehydrogenase NM domain-like"/>
    <property type="match status" value="1"/>
</dbReference>
<dbReference type="Pfam" id="PF02770">
    <property type="entry name" value="Acyl-CoA_dh_M"/>
    <property type="match status" value="1"/>
</dbReference>
<evidence type="ECO:0008006" key="9">
    <source>
        <dbReference type="Google" id="ProtNLM"/>
    </source>
</evidence>
<name>A0A381PRM1_9ZZZZ</name>
<gene>
    <name evidence="8" type="ORF">METZ01_LOCUS20977</name>
</gene>
<evidence type="ECO:0000256" key="1">
    <source>
        <dbReference type="ARBA" id="ARBA00001974"/>
    </source>
</evidence>
<dbReference type="Gene3D" id="6.10.250.600">
    <property type="match status" value="1"/>
</dbReference>
<feature type="domain" description="Acyl-CoA oxidase/dehydrogenase middle" evidence="6">
    <location>
        <begin position="187"/>
        <end position="285"/>
    </location>
</feature>
<dbReference type="PANTHER" id="PTHR42707:SF3">
    <property type="entry name" value="ACYL-COA DEHYDROGENASE AIDB-RELATED"/>
    <property type="match status" value="1"/>
</dbReference>
<reference evidence="8" key="1">
    <citation type="submission" date="2018-05" db="EMBL/GenBank/DDBJ databases">
        <authorList>
            <person name="Lanie J.A."/>
            <person name="Ng W.-L."/>
            <person name="Kazmierczak K.M."/>
            <person name="Andrzejewski T.M."/>
            <person name="Davidsen T.M."/>
            <person name="Wayne K.J."/>
            <person name="Tettelin H."/>
            <person name="Glass J.I."/>
            <person name="Rusch D."/>
            <person name="Podicherti R."/>
            <person name="Tsui H.-C.T."/>
            <person name="Winkler M.E."/>
        </authorList>
    </citation>
    <scope>NUCLEOTIDE SEQUENCE</scope>
</reference>
<evidence type="ECO:0000256" key="2">
    <source>
        <dbReference type="ARBA" id="ARBA00009347"/>
    </source>
</evidence>
<evidence type="ECO:0000313" key="8">
    <source>
        <dbReference type="EMBL" id="SUZ68123.1"/>
    </source>
</evidence>
<dbReference type="SUPFAM" id="SSF47203">
    <property type="entry name" value="Acyl-CoA dehydrogenase C-terminal domain-like"/>
    <property type="match status" value="1"/>
</dbReference>
<comment type="similarity">
    <text evidence="2">Belongs to the acyl-CoA dehydrogenase family.</text>
</comment>
<dbReference type="InterPro" id="IPR009075">
    <property type="entry name" value="AcylCo_DH/oxidase_C"/>
</dbReference>
<dbReference type="InterPro" id="IPR009100">
    <property type="entry name" value="AcylCoA_DH/oxidase_NM_dom_sf"/>
</dbReference>
<evidence type="ECO:0000256" key="4">
    <source>
        <dbReference type="ARBA" id="ARBA00022827"/>
    </source>
</evidence>
<dbReference type="Pfam" id="PF18158">
    <property type="entry name" value="AidB_N"/>
    <property type="match status" value="1"/>
</dbReference>
<feature type="domain" description="Adaptive response protein AidB N-terminal" evidence="7">
    <location>
        <begin position="17"/>
        <end position="172"/>
    </location>
</feature>
<dbReference type="Gene3D" id="1.20.140.10">
    <property type="entry name" value="Butyryl-CoA Dehydrogenase, subunit A, domain 3"/>
    <property type="match status" value="1"/>
</dbReference>